<evidence type="ECO:0000313" key="1">
    <source>
        <dbReference type="EMBL" id="MFD0726906.1"/>
    </source>
</evidence>
<proteinExistence type="predicted"/>
<dbReference type="RefSeq" id="WP_386825167.1">
    <property type="nucleotide sequence ID" value="NZ_JBHTIF010000003.1"/>
</dbReference>
<dbReference type="Proteomes" id="UP001597110">
    <property type="component" value="Unassembled WGS sequence"/>
</dbReference>
<dbReference type="EMBL" id="JBHTIF010000003">
    <property type="protein sequence ID" value="MFD0726906.1"/>
    <property type="molecule type" value="Genomic_DNA"/>
</dbReference>
<gene>
    <name evidence="1" type="ORF">ACFQ0E_15015</name>
</gene>
<accession>A0ABW2YH67</accession>
<keyword evidence="2" id="KW-1185">Reference proteome</keyword>
<reference evidence="2" key="1">
    <citation type="journal article" date="2019" name="Int. J. Syst. Evol. Microbiol.">
        <title>The Global Catalogue of Microorganisms (GCM) 10K type strain sequencing project: providing services to taxonomists for standard genome sequencing and annotation.</title>
        <authorList>
            <consortium name="The Broad Institute Genomics Platform"/>
            <consortium name="The Broad Institute Genome Sequencing Center for Infectious Disease"/>
            <person name="Wu L."/>
            <person name="Ma J."/>
        </authorList>
    </citation>
    <scope>NUCLEOTIDE SEQUENCE [LARGE SCALE GENOMIC DNA]</scope>
    <source>
        <strain evidence="2">CCUG 55585</strain>
    </source>
</reference>
<name>A0ABW2YH67_9GAMM</name>
<organism evidence="1 2">
    <name type="scientific">Lysobacter brunescens</name>
    <dbReference type="NCBI Taxonomy" id="262323"/>
    <lineage>
        <taxon>Bacteria</taxon>
        <taxon>Pseudomonadati</taxon>
        <taxon>Pseudomonadota</taxon>
        <taxon>Gammaproteobacteria</taxon>
        <taxon>Lysobacterales</taxon>
        <taxon>Lysobacteraceae</taxon>
        <taxon>Lysobacter</taxon>
    </lineage>
</organism>
<protein>
    <submittedName>
        <fullName evidence="1">Uncharacterized protein</fullName>
    </submittedName>
</protein>
<comment type="caution">
    <text evidence="1">The sequence shown here is derived from an EMBL/GenBank/DDBJ whole genome shotgun (WGS) entry which is preliminary data.</text>
</comment>
<sequence length="65" mass="7331">MDKQQVLFAFRLADATREARPDQQASDPKWKAQDGVAVAGCTDYRFPGNVRSYSQIFGNDRGLYC</sequence>
<evidence type="ECO:0000313" key="2">
    <source>
        <dbReference type="Proteomes" id="UP001597110"/>
    </source>
</evidence>